<feature type="transmembrane region" description="Helical" evidence="1">
    <location>
        <begin position="215"/>
        <end position="239"/>
    </location>
</feature>
<keyword evidence="3" id="KW-1185">Reference proteome</keyword>
<dbReference type="Proteomes" id="UP000027265">
    <property type="component" value="Unassembled WGS sequence"/>
</dbReference>
<evidence type="ECO:0000313" key="3">
    <source>
        <dbReference type="Proteomes" id="UP000027265"/>
    </source>
</evidence>
<keyword evidence="1" id="KW-0812">Transmembrane</keyword>
<gene>
    <name evidence="2" type="ORF">JAAARDRAFT_193652</name>
</gene>
<feature type="transmembrane region" description="Helical" evidence="1">
    <location>
        <begin position="122"/>
        <end position="144"/>
    </location>
</feature>
<dbReference type="HOGENOM" id="CLU_015738_0_0_1"/>
<accession>A0A067PU13</accession>
<organism evidence="2 3">
    <name type="scientific">Jaapia argillacea MUCL 33604</name>
    <dbReference type="NCBI Taxonomy" id="933084"/>
    <lineage>
        <taxon>Eukaryota</taxon>
        <taxon>Fungi</taxon>
        <taxon>Dikarya</taxon>
        <taxon>Basidiomycota</taxon>
        <taxon>Agaricomycotina</taxon>
        <taxon>Agaricomycetes</taxon>
        <taxon>Agaricomycetidae</taxon>
        <taxon>Jaapiales</taxon>
        <taxon>Jaapiaceae</taxon>
        <taxon>Jaapia</taxon>
    </lineage>
</organism>
<dbReference type="AlphaFoldDB" id="A0A067PU13"/>
<feature type="transmembrane region" description="Helical" evidence="1">
    <location>
        <begin position="522"/>
        <end position="542"/>
    </location>
</feature>
<dbReference type="OrthoDB" id="5392263at2759"/>
<sequence length="599" mass="64639">MLTTRNPRKRTAPTIIQRMFACWIFSILCIQPAIASTSFLTCFEEVQAGTWGTIGGTDSHGNAVPVANASGITHDLCVRACGSGPEPFSWSTFSPQFGAWLLPYLAIVSQLPFGTGQRLGNLVSVFLAVGSPTLAGYTLALTVLNTRWVARRFQGITYPNAKAALAVLTALQQSSFSISSRSALLPSLVVLPQNDEWWRELTGALADSTSNTWTIAAAVSVAWVVVTFALTLIDAFSNIMNQSHSDFRPSLFGQSVGFLWLWTVPIVVGWLQLSPICDQDHIQRLFTQINVLAFVGTPNGVVEAGRISEQRAIAAGDDADDQSSMRRGNADSKDASLSATVYYYARVFSWCDAVEDVAQAFSAASTRAKAHRSVDPKVKWKSHGVGEEAVHPDNRIGSENQVTQYCGWPPMSDTHASRAGISERILLAGLFALGLQWGTTGAAILVVYLTPTVGLGCRSGAYLLYGIVSTIVWILMLISSAIAYHTNFDSHTSVHPRSAFSPILSYLSAPTSMILRRIAKILATLNSIWILLISTLQFSNFFDRCYCNSSALSLGAKAYAVIQNTVSDLDGVRSAWIGGSVLAIGASVVFIALLNTLMD</sequence>
<dbReference type="STRING" id="933084.A0A067PU13"/>
<reference evidence="3" key="1">
    <citation type="journal article" date="2014" name="Proc. Natl. Acad. Sci. U.S.A.">
        <title>Extensive sampling of basidiomycete genomes demonstrates inadequacy of the white-rot/brown-rot paradigm for wood decay fungi.</title>
        <authorList>
            <person name="Riley R."/>
            <person name="Salamov A.A."/>
            <person name="Brown D.W."/>
            <person name="Nagy L.G."/>
            <person name="Floudas D."/>
            <person name="Held B.W."/>
            <person name="Levasseur A."/>
            <person name="Lombard V."/>
            <person name="Morin E."/>
            <person name="Otillar R."/>
            <person name="Lindquist E.A."/>
            <person name="Sun H."/>
            <person name="LaButti K.M."/>
            <person name="Schmutz J."/>
            <person name="Jabbour D."/>
            <person name="Luo H."/>
            <person name="Baker S.E."/>
            <person name="Pisabarro A.G."/>
            <person name="Walton J.D."/>
            <person name="Blanchette R.A."/>
            <person name="Henrissat B."/>
            <person name="Martin F."/>
            <person name="Cullen D."/>
            <person name="Hibbett D.S."/>
            <person name="Grigoriev I.V."/>
        </authorList>
    </citation>
    <scope>NUCLEOTIDE SEQUENCE [LARGE SCALE GENOMIC DNA]</scope>
    <source>
        <strain evidence="3">MUCL 33604</strain>
    </source>
</reference>
<proteinExistence type="predicted"/>
<evidence type="ECO:0000256" key="1">
    <source>
        <dbReference type="SAM" id="Phobius"/>
    </source>
</evidence>
<dbReference type="EMBL" id="KL197718">
    <property type="protein sequence ID" value="KDQ58229.1"/>
    <property type="molecule type" value="Genomic_DNA"/>
</dbReference>
<keyword evidence="1" id="KW-1133">Transmembrane helix</keyword>
<feature type="transmembrane region" description="Helical" evidence="1">
    <location>
        <begin position="575"/>
        <end position="597"/>
    </location>
</feature>
<keyword evidence="1" id="KW-0472">Membrane</keyword>
<evidence type="ECO:0000313" key="2">
    <source>
        <dbReference type="EMBL" id="KDQ58229.1"/>
    </source>
</evidence>
<feature type="transmembrane region" description="Helical" evidence="1">
    <location>
        <begin position="251"/>
        <end position="273"/>
    </location>
</feature>
<feature type="transmembrane region" description="Helical" evidence="1">
    <location>
        <begin position="462"/>
        <end position="486"/>
    </location>
</feature>
<name>A0A067PU13_9AGAM</name>
<feature type="transmembrane region" description="Helical" evidence="1">
    <location>
        <begin position="425"/>
        <end position="450"/>
    </location>
</feature>
<protein>
    <submittedName>
        <fullName evidence="2">Uncharacterized protein</fullName>
    </submittedName>
</protein>
<dbReference type="InParanoid" id="A0A067PU13"/>